<dbReference type="GO" id="GO:0016559">
    <property type="term" value="P:peroxisome fission"/>
    <property type="evidence" value="ECO:0007669"/>
    <property type="project" value="InterPro"/>
</dbReference>
<keyword evidence="2" id="KW-0576">Peroxisome</keyword>
<dbReference type="OrthoDB" id="411017at2759"/>
<dbReference type="EMBL" id="SEOQ01000013">
    <property type="protein sequence ID" value="TFY72497.1"/>
    <property type="molecule type" value="Genomic_DNA"/>
</dbReference>
<sequence>MSSISFPNPSVDPSLPESSRHEGSLYPLSFDGVSNGGFQMNPLSAHPPRTPRTSLVPSSATVYNSEVYMGQAEAEERPTDLEEEIGVDDDPVKSQARSKVRLQEIWHDIVKTSYGRDKAKCLLLFGWLGPLTSILAEHSAPIFPSDTLPEPKTHSAKPLLHTFLHAPPPVLLELVHACADDIATWSLLGLFGKRLGERAGRFADWCWFTGTLVDLVENSVERSIIVNSQRAVEGRAFAESMSGATAKSTPRNSKVDETELQRLQRQDFWLRVQRLKLVMDLVFVSYSVFNIRRAKETVKATTGLTSAILRYCGLLASSAPTPYEHPHPALRGYSIVIGTSS</sequence>
<dbReference type="GO" id="GO:0005778">
    <property type="term" value="C:peroxisomal membrane"/>
    <property type="evidence" value="ECO:0007669"/>
    <property type="project" value="UniProtKB-SubCell"/>
</dbReference>
<evidence type="ECO:0000256" key="3">
    <source>
        <dbReference type="ARBA" id="ARBA00046271"/>
    </source>
</evidence>
<dbReference type="Pfam" id="PF05648">
    <property type="entry name" value="PEX11"/>
    <property type="match status" value="1"/>
</dbReference>
<evidence type="ECO:0000313" key="6">
    <source>
        <dbReference type="Proteomes" id="UP000298327"/>
    </source>
</evidence>
<keyword evidence="6" id="KW-1185">Reference proteome</keyword>
<gene>
    <name evidence="5" type="ORF">EVG20_g523</name>
</gene>
<reference evidence="5 6" key="1">
    <citation type="submission" date="2019-02" db="EMBL/GenBank/DDBJ databases">
        <title>Genome sequencing of the rare red list fungi Dentipellis fragilis.</title>
        <authorList>
            <person name="Buettner E."/>
            <person name="Kellner H."/>
        </authorList>
    </citation>
    <scope>NUCLEOTIDE SEQUENCE [LARGE SCALE GENOMIC DNA]</scope>
    <source>
        <strain evidence="5 6">DSM 105465</strain>
    </source>
</reference>
<dbReference type="AlphaFoldDB" id="A0A4Y9ZET7"/>
<protein>
    <submittedName>
        <fullName evidence="5">Uncharacterized protein</fullName>
    </submittedName>
</protein>
<dbReference type="Proteomes" id="UP000298327">
    <property type="component" value="Unassembled WGS sequence"/>
</dbReference>
<evidence type="ECO:0000313" key="5">
    <source>
        <dbReference type="EMBL" id="TFY72497.1"/>
    </source>
</evidence>
<accession>A0A4Y9ZET7</accession>
<evidence type="ECO:0000256" key="2">
    <source>
        <dbReference type="ARBA" id="ARBA00023140"/>
    </source>
</evidence>
<evidence type="ECO:0000256" key="4">
    <source>
        <dbReference type="SAM" id="MobiDB-lite"/>
    </source>
</evidence>
<proteinExistence type="predicted"/>
<feature type="region of interest" description="Disordered" evidence="4">
    <location>
        <begin position="1"/>
        <end position="28"/>
    </location>
</feature>
<comment type="caution">
    <text evidence="5">The sequence shown here is derived from an EMBL/GenBank/DDBJ whole genome shotgun (WGS) entry which is preliminary data.</text>
</comment>
<dbReference type="STRING" id="205917.A0A4Y9ZET7"/>
<evidence type="ECO:0000256" key="1">
    <source>
        <dbReference type="ARBA" id="ARBA00023136"/>
    </source>
</evidence>
<name>A0A4Y9ZET7_9AGAM</name>
<organism evidence="5 6">
    <name type="scientific">Dentipellis fragilis</name>
    <dbReference type="NCBI Taxonomy" id="205917"/>
    <lineage>
        <taxon>Eukaryota</taxon>
        <taxon>Fungi</taxon>
        <taxon>Dikarya</taxon>
        <taxon>Basidiomycota</taxon>
        <taxon>Agaricomycotina</taxon>
        <taxon>Agaricomycetes</taxon>
        <taxon>Russulales</taxon>
        <taxon>Hericiaceae</taxon>
        <taxon>Dentipellis</taxon>
    </lineage>
</organism>
<dbReference type="InterPro" id="IPR008733">
    <property type="entry name" value="PEX11"/>
</dbReference>
<keyword evidence="1" id="KW-0472">Membrane</keyword>
<comment type="subcellular location">
    <subcellularLocation>
        <location evidence="3">Peroxisome membrane</location>
    </subcellularLocation>
</comment>